<feature type="transmembrane region" description="Helical" evidence="6">
    <location>
        <begin position="296"/>
        <end position="315"/>
    </location>
</feature>
<feature type="transmembrane region" description="Helical" evidence="6">
    <location>
        <begin position="362"/>
        <end position="382"/>
    </location>
</feature>
<evidence type="ECO:0000313" key="8">
    <source>
        <dbReference type="Proteomes" id="UP000220527"/>
    </source>
</evidence>
<feature type="transmembrane region" description="Helical" evidence="6">
    <location>
        <begin position="422"/>
        <end position="439"/>
    </location>
</feature>
<evidence type="ECO:0000256" key="5">
    <source>
        <dbReference type="ARBA" id="ARBA00023136"/>
    </source>
</evidence>
<name>A0A2A6RMC1_9CHLR</name>
<dbReference type="AlphaFoldDB" id="A0A2A6RMC1"/>
<evidence type="ECO:0000313" key="7">
    <source>
        <dbReference type="EMBL" id="PDW04028.1"/>
    </source>
</evidence>
<dbReference type="OrthoDB" id="153371at2"/>
<feature type="transmembrane region" description="Helical" evidence="6">
    <location>
        <begin position="20"/>
        <end position="38"/>
    </location>
</feature>
<accession>A0A2A6RMC1</accession>
<organism evidence="7 8">
    <name type="scientific">Candidatus Viridilinea mediisalina</name>
    <dbReference type="NCBI Taxonomy" id="2024553"/>
    <lineage>
        <taxon>Bacteria</taxon>
        <taxon>Bacillati</taxon>
        <taxon>Chloroflexota</taxon>
        <taxon>Chloroflexia</taxon>
        <taxon>Chloroflexales</taxon>
        <taxon>Chloroflexineae</taxon>
        <taxon>Oscillochloridaceae</taxon>
        <taxon>Candidatus Viridilinea</taxon>
    </lineage>
</organism>
<dbReference type="Proteomes" id="UP000220527">
    <property type="component" value="Unassembled WGS sequence"/>
</dbReference>
<dbReference type="EMBL" id="NQWI01000016">
    <property type="protein sequence ID" value="PDW04028.1"/>
    <property type="molecule type" value="Genomic_DNA"/>
</dbReference>
<dbReference type="PANTHER" id="PTHR30250:SF11">
    <property type="entry name" value="O-ANTIGEN TRANSPORTER-RELATED"/>
    <property type="match status" value="1"/>
</dbReference>
<dbReference type="RefSeq" id="WP_097643090.1">
    <property type="nucleotide sequence ID" value="NZ_NQWI01000016.1"/>
</dbReference>
<sequence length="485" mass="53669">MLSDLKGLASRSIVYSSGDLLLRAISFLLLPIYTRVLTPTDYGILAVTGLVAAILALLSSLSLHGFVYPTYFAQTNELTRRRALGTLFVAILLIGFTFTLITDQVGTLLFPLIFPDVSFQPYIRIAIWTTFLASWQLVPLAILKAQERSVTYVLLTVAGSLLHSAIALGLVVYLGQGVWGMLVAAFAAAILMLIPYLVVTLRNITLALERETLNAALIFSLPLVPHALAGWLLQLSDRAILQWYVPLEQLGIYSLAYTLGMLISIVATAMNAAWVPFLFRTDANEGLSASTRLGQLATYYALILCFVALGFHLLAEPILTIMTPASYHGAIALMPWMIAGQLLSGLYFIPVSYLFLRRKTRLVPQITVVAAIVNLFLNLWFIPSFGVIAAAWTTFISYAIMLFLAWRLAFKVYPVVYEYRRLAIIALITILLWLIGHYLSLASLWSLVFAKLGLLLLLPLLLVAFGFLSTGEKRRIGLLFRKKIA</sequence>
<keyword evidence="2" id="KW-1003">Cell membrane</keyword>
<proteinExistence type="predicted"/>
<keyword evidence="3 6" id="KW-0812">Transmembrane</keyword>
<gene>
    <name evidence="7" type="ORF">CJ255_05500</name>
</gene>
<protein>
    <submittedName>
        <fullName evidence="7">Uncharacterized protein</fullName>
    </submittedName>
</protein>
<keyword evidence="4 6" id="KW-1133">Transmembrane helix</keyword>
<evidence type="ECO:0000256" key="4">
    <source>
        <dbReference type="ARBA" id="ARBA00022989"/>
    </source>
</evidence>
<feature type="transmembrane region" description="Helical" evidence="6">
    <location>
        <begin position="83"/>
        <end position="102"/>
    </location>
</feature>
<feature type="transmembrane region" description="Helical" evidence="6">
    <location>
        <begin position="388"/>
        <end position="410"/>
    </location>
</feature>
<comment type="subcellular location">
    <subcellularLocation>
        <location evidence="1">Cell membrane</location>
        <topology evidence="1">Multi-pass membrane protein</topology>
    </subcellularLocation>
</comment>
<evidence type="ECO:0000256" key="3">
    <source>
        <dbReference type="ARBA" id="ARBA00022692"/>
    </source>
</evidence>
<dbReference type="Pfam" id="PF01943">
    <property type="entry name" value="Polysacc_synt"/>
    <property type="match status" value="1"/>
</dbReference>
<keyword evidence="5 6" id="KW-0472">Membrane</keyword>
<comment type="caution">
    <text evidence="7">The sequence shown here is derived from an EMBL/GenBank/DDBJ whole genome shotgun (WGS) entry which is preliminary data.</text>
</comment>
<evidence type="ECO:0000256" key="1">
    <source>
        <dbReference type="ARBA" id="ARBA00004651"/>
    </source>
</evidence>
<feature type="transmembrane region" description="Helical" evidence="6">
    <location>
        <begin position="213"/>
        <end position="232"/>
    </location>
</feature>
<dbReference type="PANTHER" id="PTHR30250">
    <property type="entry name" value="PST FAMILY PREDICTED COLANIC ACID TRANSPORTER"/>
    <property type="match status" value="1"/>
</dbReference>
<feature type="transmembrane region" description="Helical" evidence="6">
    <location>
        <begin position="445"/>
        <end position="468"/>
    </location>
</feature>
<evidence type="ECO:0000256" key="6">
    <source>
        <dbReference type="SAM" id="Phobius"/>
    </source>
</evidence>
<feature type="transmembrane region" description="Helical" evidence="6">
    <location>
        <begin position="179"/>
        <end position="201"/>
    </location>
</feature>
<keyword evidence="8" id="KW-1185">Reference proteome</keyword>
<reference evidence="8" key="1">
    <citation type="submission" date="2017-08" db="EMBL/GenBank/DDBJ databases">
        <authorList>
            <person name="Grouzdev D.S."/>
            <person name="Gaisin V.A."/>
            <person name="Rysina M.S."/>
            <person name="Gorlenko V.M."/>
        </authorList>
    </citation>
    <scope>NUCLEOTIDE SEQUENCE [LARGE SCALE GENOMIC DNA]</scope>
    <source>
        <strain evidence="8">Kir15-3F</strain>
    </source>
</reference>
<feature type="transmembrane region" description="Helical" evidence="6">
    <location>
        <begin position="252"/>
        <end position="275"/>
    </location>
</feature>
<evidence type="ECO:0000256" key="2">
    <source>
        <dbReference type="ARBA" id="ARBA00022475"/>
    </source>
</evidence>
<feature type="transmembrane region" description="Helical" evidence="6">
    <location>
        <begin position="44"/>
        <end position="71"/>
    </location>
</feature>
<dbReference type="InterPro" id="IPR050833">
    <property type="entry name" value="Poly_Biosynth_Transport"/>
</dbReference>
<dbReference type="InterPro" id="IPR002797">
    <property type="entry name" value="Polysacc_synth"/>
</dbReference>
<dbReference type="GO" id="GO:0005886">
    <property type="term" value="C:plasma membrane"/>
    <property type="evidence" value="ECO:0007669"/>
    <property type="project" value="UniProtKB-SubCell"/>
</dbReference>
<feature type="transmembrane region" description="Helical" evidence="6">
    <location>
        <begin position="150"/>
        <end position="173"/>
    </location>
</feature>
<feature type="transmembrane region" description="Helical" evidence="6">
    <location>
        <begin position="327"/>
        <end position="350"/>
    </location>
</feature>
<feature type="transmembrane region" description="Helical" evidence="6">
    <location>
        <begin position="122"/>
        <end position="143"/>
    </location>
</feature>